<organism evidence="2 3">
    <name type="scientific">Petrolisthes cinctipes</name>
    <name type="common">Flat porcelain crab</name>
    <dbReference type="NCBI Taxonomy" id="88211"/>
    <lineage>
        <taxon>Eukaryota</taxon>
        <taxon>Metazoa</taxon>
        <taxon>Ecdysozoa</taxon>
        <taxon>Arthropoda</taxon>
        <taxon>Crustacea</taxon>
        <taxon>Multicrustacea</taxon>
        <taxon>Malacostraca</taxon>
        <taxon>Eumalacostraca</taxon>
        <taxon>Eucarida</taxon>
        <taxon>Decapoda</taxon>
        <taxon>Pleocyemata</taxon>
        <taxon>Anomura</taxon>
        <taxon>Galatheoidea</taxon>
        <taxon>Porcellanidae</taxon>
        <taxon>Petrolisthes</taxon>
    </lineage>
</organism>
<dbReference type="Proteomes" id="UP001286313">
    <property type="component" value="Unassembled WGS sequence"/>
</dbReference>
<feature type="compositionally biased region" description="Polar residues" evidence="1">
    <location>
        <begin position="76"/>
        <end position="89"/>
    </location>
</feature>
<proteinExistence type="predicted"/>
<name>A0AAE1BIL9_PETCI</name>
<dbReference type="EMBL" id="JAWQEG010008869">
    <property type="protein sequence ID" value="KAK3849520.1"/>
    <property type="molecule type" value="Genomic_DNA"/>
</dbReference>
<keyword evidence="3" id="KW-1185">Reference proteome</keyword>
<sequence length="116" mass="12833">MLLPLPPSVPHPNTQGNPTAQMNPRAQQMNPHINLKAQIITPTPKGIPPNRSSDPNPQRNPPNRSSDPNPQRKPPNRSSDPNPHLNPQRNLILERLPRPTSLSLSLAPPPSSFRLQ</sequence>
<comment type="caution">
    <text evidence="2">The sequence shown here is derived from an EMBL/GenBank/DDBJ whole genome shotgun (WGS) entry which is preliminary data.</text>
</comment>
<accession>A0AAE1BIL9</accession>
<feature type="region of interest" description="Disordered" evidence="1">
    <location>
        <begin position="1"/>
        <end position="116"/>
    </location>
</feature>
<feature type="compositionally biased region" description="Pro residues" evidence="1">
    <location>
        <begin position="1"/>
        <end position="10"/>
    </location>
</feature>
<gene>
    <name evidence="2" type="ORF">Pcinc_043730</name>
</gene>
<evidence type="ECO:0000256" key="1">
    <source>
        <dbReference type="SAM" id="MobiDB-lite"/>
    </source>
</evidence>
<protein>
    <submittedName>
        <fullName evidence="2">Uncharacterized protein</fullName>
    </submittedName>
</protein>
<feature type="compositionally biased region" description="Low complexity" evidence="1">
    <location>
        <begin position="48"/>
        <end position="69"/>
    </location>
</feature>
<evidence type="ECO:0000313" key="2">
    <source>
        <dbReference type="EMBL" id="KAK3849520.1"/>
    </source>
</evidence>
<reference evidence="2" key="1">
    <citation type="submission" date="2023-10" db="EMBL/GenBank/DDBJ databases">
        <title>Genome assemblies of two species of porcelain crab, Petrolisthes cinctipes and Petrolisthes manimaculis (Anomura: Porcellanidae).</title>
        <authorList>
            <person name="Angst P."/>
        </authorList>
    </citation>
    <scope>NUCLEOTIDE SEQUENCE</scope>
    <source>
        <strain evidence="2">PB745_01</strain>
        <tissue evidence="2">Gill</tissue>
    </source>
</reference>
<dbReference type="AlphaFoldDB" id="A0AAE1BIL9"/>
<feature type="compositionally biased region" description="Polar residues" evidence="1">
    <location>
        <begin position="11"/>
        <end position="31"/>
    </location>
</feature>
<evidence type="ECO:0000313" key="3">
    <source>
        <dbReference type="Proteomes" id="UP001286313"/>
    </source>
</evidence>
<feature type="compositionally biased region" description="Pro residues" evidence="1">
    <location>
        <begin position="107"/>
        <end position="116"/>
    </location>
</feature>